<protein>
    <submittedName>
        <fullName evidence="1">Uncharacterized protein</fullName>
    </submittedName>
</protein>
<evidence type="ECO:0000313" key="1">
    <source>
        <dbReference type="EMBL" id="JAD25812.1"/>
    </source>
</evidence>
<accession>A0A0A8YTB1</accession>
<organism evidence="1">
    <name type="scientific">Arundo donax</name>
    <name type="common">Giant reed</name>
    <name type="synonym">Donax arundinaceus</name>
    <dbReference type="NCBI Taxonomy" id="35708"/>
    <lineage>
        <taxon>Eukaryota</taxon>
        <taxon>Viridiplantae</taxon>
        <taxon>Streptophyta</taxon>
        <taxon>Embryophyta</taxon>
        <taxon>Tracheophyta</taxon>
        <taxon>Spermatophyta</taxon>
        <taxon>Magnoliopsida</taxon>
        <taxon>Liliopsida</taxon>
        <taxon>Poales</taxon>
        <taxon>Poaceae</taxon>
        <taxon>PACMAD clade</taxon>
        <taxon>Arundinoideae</taxon>
        <taxon>Arundineae</taxon>
        <taxon>Arundo</taxon>
    </lineage>
</organism>
<dbReference type="EMBL" id="GBRH01272083">
    <property type="protein sequence ID" value="JAD25812.1"/>
    <property type="molecule type" value="Transcribed_RNA"/>
</dbReference>
<proteinExistence type="predicted"/>
<name>A0A0A8YTB1_ARUDO</name>
<sequence>MTRFSGGGADHICHNKLKMLSTFEPLLYILDFGD</sequence>
<dbReference type="AlphaFoldDB" id="A0A0A8YTB1"/>
<reference evidence="1" key="1">
    <citation type="submission" date="2014-09" db="EMBL/GenBank/DDBJ databases">
        <authorList>
            <person name="Magalhaes I.L.F."/>
            <person name="Oliveira U."/>
            <person name="Santos F.R."/>
            <person name="Vidigal T.H.D.A."/>
            <person name="Brescovit A.D."/>
            <person name="Santos A.J."/>
        </authorList>
    </citation>
    <scope>NUCLEOTIDE SEQUENCE</scope>
    <source>
        <tissue evidence="1">Shoot tissue taken approximately 20 cm above the soil surface</tissue>
    </source>
</reference>
<reference evidence="1" key="2">
    <citation type="journal article" date="2015" name="Data Brief">
        <title>Shoot transcriptome of the giant reed, Arundo donax.</title>
        <authorList>
            <person name="Barrero R.A."/>
            <person name="Guerrero F.D."/>
            <person name="Moolhuijzen P."/>
            <person name="Goolsby J.A."/>
            <person name="Tidwell J."/>
            <person name="Bellgard S.E."/>
            <person name="Bellgard M.I."/>
        </authorList>
    </citation>
    <scope>NUCLEOTIDE SEQUENCE</scope>
    <source>
        <tissue evidence="1">Shoot tissue taken approximately 20 cm above the soil surface</tissue>
    </source>
</reference>